<evidence type="ECO:0000313" key="1">
    <source>
        <dbReference type="EMBL" id="TCS80740.1"/>
    </source>
</evidence>
<sequence>MCKIGDIILVNPLKGYGKDIGKHSFFVIDDNDGEIRGLEFNMVGLIMSSMDTEEKRKRLMKYPANLPLTSDEQIIEGGGNHKDACVKADQFYYFNKSTCKYRVLGNLDSDVFNLLIEFIEELSDKGLRFKTVIDNL</sequence>
<evidence type="ECO:0000313" key="2">
    <source>
        <dbReference type="Proteomes" id="UP000295726"/>
    </source>
</evidence>
<comment type="caution">
    <text evidence="1">The sequence shown here is derived from an EMBL/GenBank/DDBJ whole genome shotgun (WGS) entry which is preliminary data.</text>
</comment>
<evidence type="ECO:0008006" key="3">
    <source>
        <dbReference type="Google" id="ProtNLM"/>
    </source>
</evidence>
<dbReference type="RefSeq" id="WP_132379683.1">
    <property type="nucleotide sequence ID" value="NZ_SLZZ01000005.1"/>
</dbReference>
<gene>
    <name evidence="1" type="ORF">EDD59_105123</name>
</gene>
<proteinExistence type="predicted"/>
<accession>A0A4R3KCH3</accession>
<organism evidence="1 2">
    <name type="scientific">Muricomes intestini</name>
    <dbReference type="NCBI Taxonomy" id="1796634"/>
    <lineage>
        <taxon>Bacteria</taxon>
        <taxon>Bacillati</taxon>
        <taxon>Bacillota</taxon>
        <taxon>Clostridia</taxon>
        <taxon>Lachnospirales</taxon>
        <taxon>Lachnospiraceae</taxon>
        <taxon>Muricomes</taxon>
    </lineage>
</organism>
<dbReference type="OrthoDB" id="2084442at2"/>
<dbReference type="AlphaFoldDB" id="A0A4R3KCH3"/>
<protein>
    <recommendedName>
        <fullName evidence="3">PemK-like, MazF-like toxin of type II toxin-antitoxin system</fullName>
    </recommendedName>
</protein>
<keyword evidence="2" id="KW-1185">Reference proteome</keyword>
<dbReference type="Proteomes" id="UP000295726">
    <property type="component" value="Unassembled WGS sequence"/>
</dbReference>
<dbReference type="EMBL" id="SLZZ01000005">
    <property type="protein sequence ID" value="TCS80740.1"/>
    <property type="molecule type" value="Genomic_DNA"/>
</dbReference>
<reference evidence="1 2" key="1">
    <citation type="submission" date="2019-03" db="EMBL/GenBank/DDBJ databases">
        <title>Genomic Encyclopedia of Type Strains, Phase IV (KMG-IV): sequencing the most valuable type-strain genomes for metagenomic binning, comparative biology and taxonomic classification.</title>
        <authorList>
            <person name="Goeker M."/>
        </authorList>
    </citation>
    <scope>NUCLEOTIDE SEQUENCE [LARGE SCALE GENOMIC DNA]</scope>
    <source>
        <strain evidence="1 2">DSM 29489</strain>
    </source>
</reference>
<name>A0A4R3KCH3_9FIRM</name>